<dbReference type="AlphaFoldDB" id="A0AA38H2Y7"/>
<keyword evidence="3" id="KW-1185">Reference proteome</keyword>
<evidence type="ECO:0000259" key="1">
    <source>
        <dbReference type="Pfam" id="PF25534"/>
    </source>
</evidence>
<evidence type="ECO:0000313" key="2">
    <source>
        <dbReference type="EMBL" id="KAI9632676.1"/>
    </source>
</evidence>
<feature type="domain" description="DUF7918" evidence="1">
    <location>
        <begin position="10"/>
        <end position="169"/>
    </location>
</feature>
<gene>
    <name evidence="2" type="ORF">MKK02DRAFT_40983</name>
</gene>
<dbReference type="Proteomes" id="UP001164286">
    <property type="component" value="Unassembled WGS sequence"/>
</dbReference>
<dbReference type="GeneID" id="77730570"/>
<dbReference type="EMBL" id="JAKWFO010000014">
    <property type="protein sequence ID" value="KAI9632676.1"/>
    <property type="molecule type" value="Genomic_DNA"/>
</dbReference>
<dbReference type="RefSeq" id="XP_052942453.1">
    <property type="nucleotide sequence ID" value="XM_053091365.1"/>
</dbReference>
<reference evidence="2" key="1">
    <citation type="journal article" date="2022" name="G3 (Bethesda)">
        <title>High quality genome of the basidiomycete yeast Dioszegia hungarica PDD-24b-2 isolated from cloud water.</title>
        <authorList>
            <person name="Jarrige D."/>
            <person name="Haridas S."/>
            <person name="Bleykasten-Grosshans C."/>
            <person name="Joly M."/>
            <person name="Nadalig T."/>
            <person name="Sancelme M."/>
            <person name="Vuilleumier S."/>
            <person name="Grigoriev I.V."/>
            <person name="Amato P."/>
            <person name="Bringel F."/>
        </authorList>
    </citation>
    <scope>NUCLEOTIDE SEQUENCE</scope>
    <source>
        <strain evidence="2">PDD-24b-2</strain>
    </source>
</reference>
<evidence type="ECO:0000313" key="3">
    <source>
        <dbReference type="Proteomes" id="UP001164286"/>
    </source>
</evidence>
<organism evidence="2 3">
    <name type="scientific">Dioszegia hungarica</name>
    <dbReference type="NCBI Taxonomy" id="4972"/>
    <lineage>
        <taxon>Eukaryota</taxon>
        <taxon>Fungi</taxon>
        <taxon>Dikarya</taxon>
        <taxon>Basidiomycota</taxon>
        <taxon>Agaricomycotina</taxon>
        <taxon>Tremellomycetes</taxon>
        <taxon>Tremellales</taxon>
        <taxon>Bulleribasidiaceae</taxon>
        <taxon>Dioszegia</taxon>
    </lineage>
</organism>
<comment type="caution">
    <text evidence="2">The sequence shown here is derived from an EMBL/GenBank/DDBJ whole genome shotgun (WGS) entry which is preliminary data.</text>
</comment>
<proteinExistence type="predicted"/>
<sequence>MLFTSSDLTIEAHVEIDGKPLNEYRPTCVRDPRYGVENGLCESLLECELGKTFRVTLKSPLGMIMMQPGLAVYLSVDGRSVSGSHWNMTPTISLDKMIASENGQTYSAELRFAELEKTDDLAEVEVKGAELDALCRIEVLIMRGTQGTVRPHDWKPIKPVGKVHEKALKLFFVCI</sequence>
<protein>
    <recommendedName>
        <fullName evidence="1">DUF7918 domain-containing protein</fullName>
    </recommendedName>
</protein>
<name>A0AA38H2Y7_9TREE</name>
<accession>A0AA38H2Y7</accession>
<dbReference type="Pfam" id="PF25534">
    <property type="entry name" value="DUF7918"/>
    <property type="match status" value="1"/>
</dbReference>
<dbReference type="InterPro" id="IPR057678">
    <property type="entry name" value="DUF7918"/>
</dbReference>